<protein>
    <recommendedName>
        <fullName evidence="1">PH domain-containing protein</fullName>
    </recommendedName>
</protein>
<organism evidence="2 3">
    <name type="scientific">Thraustotheca clavata</name>
    <dbReference type="NCBI Taxonomy" id="74557"/>
    <lineage>
        <taxon>Eukaryota</taxon>
        <taxon>Sar</taxon>
        <taxon>Stramenopiles</taxon>
        <taxon>Oomycota</taxon>
        <taxon>Saprolegniomycetes</taxon>
        <taxon>Saprolegniales</taxon>
        <taxon>Achlyaceae</taxon>
        <taxon>Thraustotheca</taxon>
    </lineage>
</organism>
<evidence type="ECO:0000313" key="2">
    <source>
        <dbReference type="EMBL" id="OQR94379.1"/>
    </source>
</evidence>
<dbReference type="InterPro" id="IPR051707">
    <property type="entry name" value="PI-Interact_SigTrans_Reg"/>
</dbReference>
<dbReference type="AlphaFoldDB" id="A0A1V9Z8S8"/>
<evidence type="ECO:0000259" key="1">
    <source>
        <dbReference type="PROSITE" id="PS50003"/>
    </source>
</evidence>
<dbReference type="PANTHER" id="PTHR14336">
    <property type="entry name" value="TANDEM PH DOMAIN CONTAINING PROTEIN"/>
    <property type="match status" value="1"/>
</dbReference>
<gene>
    <name evidence="2" type="ORF">THRCLA_08190</name>
</gene>
<proteinExistence type="predicted"/>
<dbReference type="Gene3D" id="2.30.29.30">
    <property type="entry name" value="Pleckstrin-homology domain (PH domain)/Phosphotyrosine-binding domain (PTB)"/>
    <property type="match status" value="1"/>
</dbReference>
<evidence type="ECO:0000313" key="3">
    <source>
        <dbReference type="Proteomes" id="UP000243217"/>
    </source>
</evidence>
<dbReference type="SMART" id="SM00233">
    <property type="entry name" value="PH"/>
    <property type="match status" value="1"/>
</dbReference>
<sequence length="203" mass="23745">MNFWSPSSSAVSDDHLENTYLSEATLTEFNAQPLELRSASVIHHGWLFKRGQGGFFHRSTWKARYCVVTSTQIRYYTFENGTKKGELDLRECNHKSIEVLPRKSYRSSHTTLWRFAINTPKRRMVFSASSEPEMNLWIRTIHMAMALHRNNLKLVQQVQLAERRTTPGWFNQREYFPRPTSVRPYGSAIVRRSPPSTIVECEF</sequence>
<dbReference type="InterPro" id="IPR001849">
    <property type="entry name" value="PH_domain"/>
</dbReference>
<dbReference type="InterPro" id="IPR011993">
    <property type="entry name" value="PH-like_dom_sf"/>
</dbReference>
<dbReference type="SUPFAM" id="SSF50729">
    <property type="entry name" value="PH domain-like"/>
    <property type="match status" value="1"/>
</dbReference>
<dbReference type="Proteomes" id="UP000243217">
    <property type="component" value="Unassembled WGS sequence"/>
</dbReference>
<comment type="caution">
    <text evidence="2">The sequence shown here is derived from an EMBL/GenBank/DDBJ whole genome shotgun (WGS) entry which is preliminary data.</text>
</comment>
<dbReference type="OrthoDB" id="185175at2759"/>
<feature type="domain" description="PH" evidence="1">
    <location>
        <begin position="40"/>
        <end position="146"/>
    </location>
</feature>
<keyword evidence="3" id="KW-1185">Reference proteome</keyword>
<name>A0A1V9Z8S8_9STRA</name>
<dbReference type="EMBL" id="JNBS01002190">
    <property type="protein sequence ID" value="OQR94379.1"/>
    <property type="molecule type" value="Genomic_DNA"/>
</dbReference>
<accession>A0A1V9Z8S8</accession>
<dbReference type="Pfam" id="PF00169">
    <property type="entry name" value="PH"/>
    <property type="match status" value="1"/>
</dbReference>
<dbReference type="PANTHER" id="PTHR14336:SF8">
    <property type="entry name" value="PROTEIN OPY1"/>
    <property type="match status" value="1"/>
</dbReference>
<dbReference type="PROSITE" id="PS50003">
    <property type="entry name" value="PH_DOMAIN"/>
    <property type="match status" value="1"/>
</dbReference>
<reference evidence="2 3" key="1">
    <citation type="journal article" date="2014" name="Genome Biol. Evol.">
        <title>The secreted proteins of Achlya hypogyna and Thraustotheca clavata identify the ancestral oomycete secretome and reveal gene acquisitions by horizontal gene transfer.</title>
        <authorList>
            <person name="Misner I."/>
            <person name="Blouin N."/>
            <person name="Leonard G."/>
            <person name="Richards T.A."/>
            <person name="Lane C.E."/>
        </authorList>
    </citation>
    <scope>NUCLEOTIDE SEQUENCE [LARGE SCALE GENOMIC DNA]</scope>
    <source>
        <strain evidence="2 3">ATCC 34112</strain>
    </source>
</reference>